<dbReference type="PANTHER" id="PTHR10924:SF4">
    <property type="entry name" value="GH15861P"/>
    <property type="match status" value="1"/>
</dbReference>
<dbReference type="Proteomes" id="UP000288716">
    <property type="component" value="Unassembled WGS sequence"/>
</dbReference>
<dbReference type="PROSITE" id="PS50850">
    <property type="entry name" value="MFS"/>
    <property type="match status" value="1"/>
</dbReference>
<dbReference type="GO" id="GO:0015232">
    <property type="term" value="F:heme transmembrane transporter activity"/>
    <property type="evidence" value="ECO:0007669"/>
    <property type="project" value="TreeGrafter"/>
</dbReference>
<evidence type="ECO:0000313" key="7">
    <source>
        <dbReference type="EMBL" id="RWS28875.1"/>
    </source>
</evidence>
<sequence length="287" mass="32190">MAVASSLSSAVTFLFPSLLFDRYLNEEDIEFKLSVLSIVISAITAVLFIAVVTFLDDKPKTPPTIAEHRKLSNTFEQPVSLLLRNRNYLLLGTSLIMNYKLGIILTVLLNQMILSVFEDGLYLVTACGLINTLSGIFGVILLPFILDKFKKFKLCLITSYSLILTFFLLVFTCLWYENALILLVAVFLTGLFHAGFSTIAVDTLLELTYPFPESKAYGFIMFVSSVISCILTPLLSAFIETIGVFYAFFVLFIMLIIGLICLTFVKWDLKRFTAEKQPLVSKEDALI</sequence>
<evidence type="ECO:0000259" key="6">
    <source>
        <dbReference type="PROSITE" id="PS50850"/>
    </source>
</evidence>
<dbReference type="InterPro" id="IPR011701">
    <property type="entry name" value="MFS"/>
</dbReference>
<dbReference type="GO" id="GO:0016020">
    <property type="term" value="C:membrane"/>
    <property type="evidence" value="ECO:0007669"/>
    <property type="project" value="UniProtKB-SubCell"/>
</dbReference>
<evidence type="ECO:0000256" key="1">
    <source>
        <dbReference type="ARBA" id="ARBA00004141"/>
    </source>
</evidence>
<dbReference type="GO" id="GO:0097037">
    <property type="term" value="P:heme export"/>
    <property type="evidence" value="ECO:0007669"/>
    <property type="project" value="TreeGrafter"/>
</dbReference>
<dbReference type="InterPro" id="IPR049680">
    <property type="entry name" value="FLVCR1-2_SLC49-like"/>
</dbReference>
<dbReference type="EMBL" id="NCKV01001170">
    <property type="protein sequence ID" value="RWS28875.1"/>
    <property type="molecule type" value="Genomic_DNA"/>
</dbReference>
<keyword evidence="7" id="KW-0675">Receptor</keyword>
<dbReference type="Pfam" id="PF07690">
    <property type="entry name" value="MFS_1"/>
    <property type="match status" value="1"/>
</dbReference>
<comment type="subcellular location">
    <subcellularLocation>
        <location evidence="1">Membrane</location>
        <topology evidence="1">Multi-pass membrane protein</topology>
    </subcellularLocation>
</comment>
<keyword evidence="4 5" id="KW-0472">Membrane</keyword>
<dbReference type="InterPro" id="IPR036259">
    <property type="entry name" value="MFS_trans_sf"/>
</dbReference>
<dbReference type="AlphaFoldDB" id="A0A443SMZ4"/>
<proteinExistence type="predicted"/>
<feature type="domain" description="Major facilitator superfamily (MFS) profile" evidence="6">
    <location>
        <begin position="1"/>
        <end position="270"/>
    </location>
</feature>
<dbReference type="SUPFAM" id="SSF103473">
    <property type="entry name" value="MFS general substrate transporter"/>
    <property type="match status" value="1"/>
</dbReference>
<organism evidence="7 8">
    <name type="scientific">Leptotrombidium deliense</name>
    <dbReference type="NCBI Taxonomy" id="299467"/>
    <lineage>
        <taxon>Eukaryota</taxon>
        <taxon>Metazoa</taxon>
        <taxon>Ecdysozoa</taxon>
        <taxon>Arthropoda</taxon>
        <taxon>Chelicerata</taxon>
        <taxon>Arachnida</taxon>
        <taxon>Acari</taxon>
        <taxon>Acariformes</taxon>
        <taxon>Trombidiformes</taxon>
        <taxon>Prostigmata</taxon>
        <taxon>Anystina</taxon>
        <taxon>Parasitengona</taxon>
        <taxon>Trombiculoidea</taxon>
        <taxon>Trombiculidae</taxon>
        <taxon>Leptotrombidium</taxon>
    </lineage>
</organism>
<keyword evidence="3 5" id="KW-1133">Transmembrane helix</keyword>
<reference evidence="7 8" key="1">
    <citation type="journal article" date="2018" name="Gigascience">
        <title>Genomes of trombidid mites reveal novel predicted allergens and laterally-transferred genes associated with secondary metabolism.</title>
        <authorList>
            <person name="Dong X."/>
            <person name="Chaisiri K."/>
            <person name="Xia D."/>
            <person name="Armstrong S.D."/>
            <person name="Fang Y."/>
            <person name="Donnelly M.J."/>
            <person name="Kadowaki T."/>
            <person name="McGarry J.W."/>
            <person name="Darby A.C."/>
            <person name="Makepeace B.L."/>
        </authorList>
    </citation>
    <scope>NUCLEOTIDE SEQUENCE [LARGE SCALE GENOMIC DNA]</scope>
    <source>
        <strain evidence="7">UoL-UT</strain>
    </source>
</reference>
<keyword evidence="8" id="KW-1185">Reference proteome</keyword>
<name>A0A443SMZ4_9ACAR</name>
<feature type="transmembrane region" description="Helical" evidence="5">
    <location>
        <begin position="245"/>
        <end position="265"/>
    </location>
</feature>
<dbReference type="InterPro" id="IPR020846">
    <property type="entry name" value="MFS_dom"/>
</dbReference>
<feature type="transmembrane region" description="Helical" evidence="5">
    <location>
        <begin position="35"/>
        <end position="55"/>
    </location>
</feature>
<feature type="transmembrane region" description="Helical" evidence="5">
    <location>
        <begin position="121"/>
        <end position="142"/>
    </location>
</feature>
<evidence type="ECO:0000313" key="8">
    <source>
        <dbReference type="Proteomes" id="UP000288716"/>
    </source>
</evidence>
<dbReference type="Gene3D" id="1.20.1250.20">
    <property type="entry name" value="MFS general substrate transporter like domains"/>
    <property type="match status" value="1"/>
</dbReference>
<accession>A0A443SMZ4</accession>
<gene>
    <name evidence="7" type="ORF">B4U80_14856</name>
</gene>
<feature type="transmembrane region" description="Helical" evidence="5">
    <location>
        <begin position="88"/>
        <end position="109"/>
    </location>
</feature>
<evidence type="ECO:0000256" key="5">
    <source>
        <dbReference type="SAM" id="Phobius"/>
    </source>
</evidence>
<comment type="caution">
    <text evidence="7">The sequence shown here is derived from an EMBL/GenBank/DDBJ whole genome shotgun (WGS) entry which is preliminary data.</text>
</comment>
<evidence type="ECO:0000256" key="4">
    <source>
        <dbReference type="ARBA" id="ARBA00023136"/>
    </source>
</evidence>
<keyword evidence="2 5" id="KW-0812">Transmembrane</keyword>
<evidence type="ECO:0000256" key="2">
    <source>
        <dbReference type="ARBA" id="ARBA00022692"/>
    </source>
</evidence>
<dbReference type="PANTHER" id="PTHR10924">
    <property type="entry name" value="MAJOR FACILITATOR SUPERFAMILY PROTEIN-RELATED"/>
    <property type="match status" value="1"/>
</dbReference>
<dbReference type="VEuPathDB" id="VectorBase:LDEU003166"/>
<evidence type="ECO:0000256" key="3">
    <source>
        <dbReference type="ARBA" id="ARBA00022989"/>
    </source>
</evidence>
<feature type="transmembrane region" description="Helical" evidence="5">
    <location>
        <begin position="154"/>
        <end position="175"/>
    </location>
</feature>
<feature type="transmembrane region" description="Helical" evidence="5">
    <location>
        <begin position="217"/>
        <end position="239"/>
    </location>
</feature>
<dbReference type="OrthoDB" id="422206at2759"/>
<feature type="transmembrane region" description="Helical" evidence="5">
    <location>
        <begin position="181"/>
        <end position="205"/>
    </location>
</feature>
<protein>
    <submittedName>
        <fullName evidence="7">Feline leukemia virus subgroup C receptor-related protein 2-like protein</fullName>
    </submittedName>
</protein>
<dbReference type="GO" id="GO:0020037">
    <property type="term" value="F:heme binding"/>
    <property type="evidence" value="ECO:0007669"/>
    <property type="project" value="TreeGrafter"/>
</dbReference>